<evidence type="ECO:0000313" key="2">
    <source>
        <dbReference type="EMBL" id="MEK7953822.1"/>
    </source>
</evidence>
<keyword evidence="3" id="KW-1185">Reference proteome</keyword>
<accession>A0ABU9B3I8</accession>
<evidence type="ECO:0000313" key="3">
    <source>
        <dbReference type="Proteomes" id="UP001371305"/>
    </source>
</evidence>
<organism evidence="2 3">
    <name type="scientific">Luteolibacter soli</name>
    <dbReference type="NCBI Taxonomy" id="3135280"/>
    <lineage>
        <taxon>Bacteria</taxon>
        <taxon>Pseudomonadati</taxon>
        <taxon>Verrucomicrobiota</taxon>
        <taxon>Verrucomicrobiia</taxon>
        <taxon>Verrucomicrobiales</taxon>
        <taxon>Verrucomicrobiaceae</taxon>
        <taxon>Luteolibacter</taxon>
    </lineage>
</organism>
<dbReference type="InterPro" id="IPR011990">
    <property type="entry name" value="TPR-like_helical_dom_sf"/>
</dbReference>
<gene>
    <name evidence="2" type="ORF">WKV53_25120</name>
</gene>
<dbReference type="Gene3D" id="1.25.40.10">
    <property type="entry name" value="Tetratricopeptide repeat domain"/>
    <property type="match status" value="1"/>
</dbReference>
<sequence>MPHRILVTLPLLLGFAAWFFWQAGSNEESTRKSRPPGLLSSRSGEHLDSSTSLSGPGDAESRIAASIRNGDRALAAMESVEAGRYYFAAFLAARRLHSSHPDDPKIQNLLAYAFGKLGDALKQSEGEEDQVVEWHRIALGHLEQLSRSEPGNLQWQLPLSTSYASMGKMALKKGDLDDARYRLEANHSIREKLALDSPGDPLQQVSLADSHLALADISLRAGKQQDASSHFNIARGQIEQAVATGSTSISSDYALVLKTVLSNFEGRLNASQEATTTEGMH</sequence>
<protein>
    <recommendedName>
        <fullName evidence="4">Tetratricopeptide repeat protein</fullName>
    </recommendedName>
</protein>
<feature type="region of interest" description="Disordered" evidence="1">
    <location>
        <begin position="27"/>
        <end position="59"/>
    </location>
</feature>
<evidence type="ECO:0000256" key="1">
    <source>
        <dbReference type="SAM" id="MobiDB-lite"/>
    </source>
</evidence>
<dbReference type="EMBL" id="JBBUKT010000014">
    <property type="protein sequence ID" value="MEK7953822.1"/>
    <property type="molecule type" value="Genomic_DNA"/>
</dbReference>
<dbReference type="RefSeq" id="WP_341407589.1">
    <property type="nucleotide sequence ID" value="NZ_JBBUKT010000014.1"/>
</dbReference>
<comment type="caution">
    <text evidence="2">The sequence shown here is derived from an EMBL/GenBank/DDBJ whole genome shotgun (WGS) entry which is preliminary data.</text>
</comment>
<evidence type="ECO:0008006" key="4">
    <source>
        <dbReference type="Google" id="ProtNLM"/>
    </source>
</evidence>
<reference evidence="2 3" key="1">
    <citation type="submission" date="2024-04" db="EMBL/GenBank/DDBJ databases">
        <title>Luteolibacter sp. isolated from soil.</title>
        <authorList>
            <person name="An J."/>
        </authorList>
    </citation>
    <scope>NUCLEOTIDE SEQUENCE [LARGE SCALE GENOMIC DNA]</scope>
    <source>
        <strain evidence="2 3">Y139</strain>
    </source>
</reference>
<proteinExistence type="predicted"/>
<dbReference type="Proteomes" id="UP001371305">
    <property type="component" value="Unassembled WGS sequence"/>
</dbReference>
<name>A0ABU9B3I8_9BACT</name>